<name>A0A6G1IUS1_9PLEO</name>
<proteinExistence type="predicted"/>
<dbReference type="EMBL" id="MU005589">
    <property type="protein sequence ID" value="KAF2681994.1"/>
    <property type="molecule type" value="Genomic_DNA"/>
</dbReference>
<evidence type="ECO:0000313" key="2">
    <source>
        <dbReference type="Proteomes" id="UP000799291"/>
    </source>
</evidence>
<reference evidence="1" key="1">
    <citation type="journal article" date="2020" name="Stud. Mycol.">
        <title>101 Dothideomycetes genomes: a test case for predicting lifestyles and emergence of pathogens.</title>
        <authorList>
            <person name="Haridas S."/>
            <person name="Albert R."/>
            <person name="Binder M."/>
            <person name="Bloem J."/>
            <person name="Labutti K."/>
            <person name="Salamov A."/>
            <person name="Andreopoulos B."/>
            <person name="Baker S."/>
            <person name="Barry K."/>
            <person name="Bills G."/>
            <person name="Bluhm B."/>
            <person name="Cannon C."/>
            <person name="Castanera R."/>
            <person name="Culley D."/>
            <person name="Daum C."/>
            <person name="Ezra D."/>
            <person name="Gonzalez J."/>
            <person name="Henrissat B."/>
            <person name="Kuo A."/>
            <person name="Liang C."/>
            <person name="Lipzen A."/>
            <person name="Lutzoni F."/>
            <person name="Magnuson J."/>
            <person name="Mondo S."/>
            <person name="Nolan M."/>
            <person name="Ohm R."/>
            <person name="Pangilinan J."/>
            <person name="Park H.-J."/>
            <person name="Ramirez L."/>
            <person name="Alfaro M."/>
            <person name="Sun H."/>
            <person name="Tritt A."/>
            <person name="Yoshinaga Y."/>
            <person name="Zwiers L.-H."/>
            <person name="Turgeon B."/>
            <person name="Goodwin S."/>
            <person name="Spatafora J."/>
            <person name="Crous P."/>
            <person name="Grigoriev I."/>
        </authorList>
    </citation>
    <scope>NUCLEOTIDE SEQUENCE</scope>
    <source>
        <strain evidence="1">CBS 122367</strain>
    </source>
</reference>
<feature type="non-terminal residue" evidence="1">
    <location>
        <position position="1"/>
    </location>
</feature>
<dbReference type="AlphaFoldDB" id="A0A6G1IUS1"/>
<gene>
    <name evidence="1" type="ORF">K458DRAFT_456452</name>
</gene>
<dbReference type="Proteomes" id="UP000799291">
    <property type="component" value="Unassembled WGS sequence"/>
</dbReference>
<keyword evidence="2" id="KW-1185">Reference proteome</keyword>
<organism evidence="1 2">
    <name type="scientific">Lentithecium fluviatile CBS 122367</name>
    <dbReference type="NCBI Taxonomy" id="1168545"/>
    <lineage>
        <taxon>Eukaryota</taxon>
        <taxon>Fungi</taxon>
        <taxon>Dikarya</taxon>
        <taxon>Ascomycota</taxon>
        <taxon>Pezizomycotina</taxon>
        <taxon>Dothideomycetes</taxon>
        <taxon>Pleosporomycetidae</taxon>
        <taxon>Pleosporales</taxon>
        <taxon>Massarineae</taxon>
        <taxon>Lentitheciaceae</taxon>
        <taxon>Lentithecium</taxon>
    </lineage>
</organism>
<sequence length="55" mass="6252">FKLIDNTRCAYRILDKDIYNFNKIEFIIGVTSMSKVITSSNNISLAVAIQPSNRD</sequence>
<evidence type="ECO:0000313" key="1">
    <source>
        <dbReference type="EMBL" id="KAF2681994.1"/>
    </source>
</evidence>
<protein>
    <submittedName>
        <fullName evidence="1">Uncharacterized protein</fullName>
    </submittedName>
</protein>
<dbReference type="OrthoDB" id="3691787at2759"/>
<accession>A0A6G1IUS1</accession>